<evidence type="ECO:0008006" key="3">
    <source>
        <dbReference type="Google" id="ProtNLM"/>
    </source>
</evidence>
<reference evidence="1 2" key="1">
    <citation type="submission" date="2022-06" db="EMBL/GenBank/DDBJ databases">
        <title>Genomic Encyclopedia of Archaeal and Bacterial Type Strains, Phase II (KMG-II): from individual species to whole genera.</title>
        <authorList>
            <person name="Goeker M."/>
        </authorList>
    </citation>
    <scope>NUCLEOTIDE SEQUENCE [LARGE SCALE GENOMIC DNA]</scope>
    <source>
        <strain evidence="1 2">DSM 44693</strain>
    </source>
</reference>
<organism evidence="1 2">
    <name type="scientific">Williamsia maris</name>
    <dbReference type="NCBI Taxonomy" id="72806"/>
    <lineage>
        <taxon>Bacteria</taxon>
        <taxon>Bacillati</taxon>
        <taxon>Actinomycetota</taxon>
        <taxon>Actinomycetes</taxon>
        <taxon>Mycobacteriales</taxon>
        <taxon>Nocardiaceae</taxon>
        <taxon>Williamsia</taxon>
    </lineage>
</organism>
<comment type="caution">
    <text evidence="1">The sequence shown here is derived from an EMBL/GenBank/DDBJ whole genome shotgun (WGS) entry which is preliminary data.</text>
</comment>
<gene>
    <name evidence="1" type="ORF">LX13_003722</name>
</gene>
<protein>
    <recommendedName>
        <fullName evidence="3">DUF1684 domain-containing protein</fullName>
    </recommendedName>
</protein>
<dbReference type="PANTHER" id="PTHR41913">
    <property type="entry name" value="DUF1684 DOMAIN-CONTAINING PROTEIN"/>
    <property type="match status" value="1"/>
</dbReference>
<evidence type="ECO:0000313" key="1">
    <source>
        <dbReference type="EMBL" id="MCP2177881.1"/>
    </source>
</evidence>
<dbReference type="EMBL" id="JAMTCJ010000004">
    <property type="protein sequence ID" value="MCP2177881.1"/>
    <property type="molecule type" value="Genomic_DNA"/>
</dbReference>
<dbReference type="PANTHER" id="PTHR41913:SF1">
    <property type="entry name" value="DUF1684 DOMAIN-CONTAINING PROTEIN"/>
    <property type="match status" value="1"/>
</dbReference>
<dbReference type="InterPro" id="IPR012467">
    <property type="entry name" value="DUF1684"/>
</dbReference>
<name>A0ABT1HIY0_9NOCA</name>
<evidence type="ECO:0000313" key="2">
    <source>
        <dbReference type="Proteomes" id="UP001206895"/>
    </source>
</evidence>
<accession>A0ABT1HIY0</accession>
<keyword evidence="2" id="KW-1185">Reference proteome</keyword>
<dbReference type="RefSeq" id="WP_253663603.1">
    <property type="nucleotide sequence ID" value="NZ_BAAAJQ010000003.1"/>
</dbReference>
<dbReference type="Proteomes" id="UP001206895">
    <property type="component" value="Unassembled WGS sequence"/>
</dbReference>
<sequence length="271" mass="29465">MTTTITTDSGTAAADSFAADWEKWHHARKQTLGMPGGWLSINRLEWLDTEPGRFDELPGSWWYEGSVAHLAPSKDETFSARQFELHPTGPGEVVDVDGHHIEVARRGDGYLIRVHDDSAPTIRDFRGVPAYPADRSWAIDARFERYPEPEPVTVGAVAEGLAHVYVSPGVLVIEHGGDEHRLVAFNGKDGGLSVLFTDETSGVTTYAANRSLAVDASDETIRDGGAVTVDFNRAVNLPCAFIDFATCPLPPAGNHLPFAVHSGEKTPYERG</sequence>
<dbReference type="Pfam" id="PF07920">
    <property type="entry name" value="DUF1684"/>
    <property type="match status" value="1"/>
</dbReference>
<proteinExistence type="predicted"/>